<feature type="region of interest" description="Disordered" evidence="5">
    <location>
        <begin position="241"/>
        <end position="264"/>
    </location>
</feature>
<keyword evidence="4" id="KW-0378">Hydrolase</keyword>
<dbReference type="Proteomes" id="UP000765509">
    <property type="component" value="Unassembled WGS sequence"/>
</dbReference>
<proteinExistence type="predicted"/>
<reference evidence="7" key="1">
    <citation type="submission" date="2021-03" db="EMBL/GenBank/DDBJ databases">
        <title>Draft genome sequence of rust myrtle Austropuccinia psidii MF-1, a brazilian biotype.</title>
        <authorList>
            <person name="Quecine M.C."/>
            <person name="Pachon D.M.R."/>
            <person name="Bonatelli M.L."/>
            <person name="Correr F.H."/>
            <person name="Franceschini L.M."/>
            <person name="Leite T.F."/>
            <person name="Margarido G.R.A."/>
            <person name="Almeida C.A."/>
            <person name="Ferrarezi J.A."/>
            <person name="Labate C.A."/>
        </authorList>
    </citation>
    <scope>NUCLEOTIDE SEQUENCE</scope>
    <source>
        <strain evidence="7">MF-1</strain>
    </source>
</reference>
<feature type="compositionally biased region" description="Acidic residues" evidence="5">
    <location>
        <begin position="248"/>
        <end position="257"/>
    </location>
</feature>
<evidence type="ECO:0000256" key="4">
    <source>
        <dbReference type="ARBA" id="ARBA00022759"/>
    </source>
</evidence>
<evidence type="ECO:0000313" key="7">
    <source>
        <dbReference type="EMBL" id="MBW0520890.1"/>
    </source>
</evidence>
<dbReference type="InterPro" id="IPR050951">
    <property type="entry name" value="Retrovirus_Pol_polyprotein"/>
</dbReference>
<name>A0A9Q3EDM2_9BASI</name>
<dbReference type="Pfam" id="PF00078">
    <property type="entry name" value="RVT_1"/>
    <property type="match status" value="1"/>
</dbReference>
<dbReference type="InterPro" id="IPR043502">
    <property type="entry name" value="DNA/RNA_pol_sf"/>
</dbReference>
<evidence type="ECO:0000313" key="8">
    <source>
        <dbReference type="Proteomes" id="UP000765509"/>
    </source>
</evidence>
<keyword evidence="2" id="KW-0548">Nucleotidyltransferase</keyword>
<feature type="domain" description="Reverse transcriptase" evidence="6">
    <location>
        <begin position="543"/>
        <end position="688"/>
    </location>
</feature>
<evidence type="ECO:0000256" key="2">
    <source>
        <dbReference type="ARBA" id="ARBA00022695"/>
    </source>
</evidence>
<dbReference type="PANTHER" id="PTHR37984">
    <property type="entry name" value="PROTEIN CBG26694"/>
    <property type="match status" value="1"/>
</dbReference>
<evidence type="ECO:0000256" key="5">
    <source>
        <dbReference type="SAM" id="MobiDB-lite"/>
    </source>
</evidence>
<dbReference type="InterPro" id="IPR043128">
    <property type="entry name" value="Rev_trsase/Diguanyl_cyclase"/>
</dbReference>
<dbReference type="Gene3D" id="3.30.70.270">
    <property type="match status" value="1"/>
</dbReference>
<accession>A0A9Q3EDM2</accession>
<dbReference type="Gene3D" id="3.10.10.10">
    <property type="entry name" value="HIV Type 1 Reverse Transcriptase, subunit A, domain 1"/>
    <property type="match status" value="1"/>
</dbReference>
<dbReference type="CDD" id="cd01647">
    <property type="entry name" value="RT_LTR"/>
    <property type="match status" value="1"/>
</dbReference>
<organism evidence="7 8">
    <name type="scientific">Austropuccinia psidii MF-1</name>
    <dbReference type="NCBI Taxonomy" id="1389203"/>
    <lineage>
        <taxon>Eukaryota</taxon>
        <taxon>Fungi</taxon>
        <taxon>Dikarya</taxon>
        <taxon>Basidiomycota</taxon>
        <taxon>Pucciniomycotina</taxon>
        <taxon>Pucciniomycetes</taxon>
        <taxon>Pucciniales</taxon>
        <taxon>Sphaerophragmiaceae</taxon>
        <taxon>Austropuccinia</taxon>
    </lineage>
</organism>
<protein>
    <recommendedName>
        <fullName evidence="6">Reverse transcriptase domain-containing protein</fullName>
    </recommendedName>
</protein>
<evidence type="ECO:0000259" key="6">
    <source>
        <dbReference type="Pfam" id="PF00078"/>
    </source>
</evidence>
<evidence type="ECO:0000256" key="1">
    <source>
        <dbReference type="ARBA" id="ARBA00022679"/>
    </source>
</evidence>
<dbReference type="InterPro" id="IPR021109">
    <property type="entry name" value="Peptidase_aspartic_dom_sf"/>
</dbReference>
<keyword evidence="8" id="KW-1185">Reference proteome</keyword>
<dbReference type="GO" id="GO:0004519">
    <property type="term" value="F:endonuclease activity"/>
    <property type="evidence" value="ECO:0007669"/>
    <property type="project" value="UniProtKB-KW"/>
</dbReference>
<dbReference type="EMBL" id="AVOT02028406">
    <property type="protein sequence ID" value="MBW0520890.1"/>
    <property type="molecule type" value="Genomic_DNA"/>
</dbReference>
<gene>
    <name evidence="7" type="ORF">O181_060605</name>
</gene>
<sequence length="694" mass="79776">MGQELLKEAPKPKEWPHFSGEGEYDHMEFIRSIEMIKEDFELPDKLVTARFNTLFTKSAHRWYIKLRQAHGHQSWTWWKTQIINKWANDAWMFKVETAFESAKFNADKDKALPWFCQQKDRLTALYPDMSEFMIHRKILRQCGGDLEHAVKSRTTEQSSAEDIINILEEVTTRTKIGSSRVNLETRFNTPWKDSVDKNPKENSNNVGYKSADTVKKCHICQSTTHLANTCPKRGKINEINIGKGPDVEKDDIIEDNSDDKSSIFSESSKDIENINATFDIMESYSHLPQLSNSQLDLSKAQGAQLMKPKSNRGKVYTAGNSCITEVVIDNKPTKLLLDPGAFCSCVGKSFLKTCVPNFEDQLLPIDGIKFNSASNPMKALGIFETNVIFPHINGNLRITVEFFVIENCSSTHFILGNDYLIMYGIDLHNNKDRYFTIGDNKHQKFALLTFKRQITVNKVSPVNLQLEKFKSEQLKEAEISLHLTDKQENELSSLLPAYPASPRSREALETHIKELLDLGVMRSNVHNEEVEITTPVIVAWNNGKSRIVEEFRALNTYTDPDRYPIPKVQIALTQISQEVYITTMDALKGFHQNVVTPRARKYLRIIVHCGVYEYLRMPFGIKNAPSHFQRMMNEIFPEELSEGWLIIYIDEIIVCSKAWEEHMYRLSRGLKKIQSVNMKISLKKCHFGFQELIA</sequence>
<dbReference type="CDD" id="cd14279">
    <property type="entry name" value="CUE"/>
    <property type="match status" value="1"/>
</dbReference>
<dbReference type="SUPFAM" id="SSF56672">
    <property type="entry name" value="DNA/RNA polymerases"/>
    <property type="match status" value="1"/>
</dbReference>
<dbReference type="PANTHER" id="PTHR37984:SF5">
    <property type="entry name" value="PROTEIN NYNRIN-LIKE"/>
    <property type="match status" value="1"/>
</dbReference>
<keyword evidence="3" id="KW-0540">Nuclease</keyword>
<keyword evidence="1" id="KW-0808">Transferase</keyword>
<comment type="caution">
    <text evidence="7">The sequence shown here is derived from an EMBL/GenBank/DDBJ whole genome shotgun (WGS) entry which is preliminary data.</text>
</comment>
<dbReference type="GO" id="GO:0016779">
    <property type="term" value="F:nucleotidyltransferase activity"/>
    <property type="evidence" value="ECO:0007669"/>
    <property type="project" value="UniProtKB-KW"/>
</dbReference>
<dbReference type="AlphaFoldDB" id="A0A9Q3EDM2"/>
<dbReference type="InterPro" id="IPR000477">
    <property type="entry name" value="RT_dom"/>
</dbReference>
<dbReference type="Gene3D" id="2.40.70.10">
    <property type="entry name" value="Acid Proteases"/>
    <property type="match status" value="1"/>
</dbReference>
<keyword evidence="4" id="KW-0255">Endonuclease</keyword>
<evidence type="ECO:0000256" key="3">
    <source>
        <dbReference type="ARBA" id="ARBA00022722"/>
    </source>
</evidence>